<dbReference type="PANTHER" id="PTHR45657">
    <property type="entry name" value="CRAL-TRIO DOMAIN-CONTAINING PROTEIN YKL091C-RELATED"/>
    <property type="match status" value="1"/>
</dbReference>
<feature type="domain" description="CRAL-TRIO" evidence="2">
    <location>
        <begin position="105"/>
        <end position="278"/>
    </location>
</feature>
<accession>D7FSV4</accession>
<dbReference type="SUPFAM" id="SSF52087">
    <property type="entry name" value="CRAL/TRIO domain"/>
    <property type="match status" value="1"/>
</dbReference>
<dbReference type="InterPro" id="IPR036865">
    <property type="entry name" value="CRAL-TRIO_dom_sf"/>
</dbReference>
<protein>
    <recommendedName>
        <fullName evidence="2">CRAL-TRIO domain-containing protein</fullName>
    </recommendedName>
</protein>
<dbReference type="SUPFAM" id="SSF46938">
    <property type="entry name" value="CRAL/TRIO N-terminal domain"/>
    <property type="match status" value="1"/>
</dbReference>
<feature type="compositionally biased region" description="Low complexity" evidence="1">
    <location>
        <begin position="34"/>
        <end position="47"/>
    </location>
</feature>
<keyword evidence="4" id="KW-1185">Reference proteome</keyword>
<dbReference type="Pfam" id="PF00650">
    <property type="entry name" value="CRAL_TRIO"/>
    <property type="match status" value="1"/>
</dbReference>
<dbReference type="STRING" id="2880.D7FSV4"/>
<dbReference type="AlphaFoldDB" id="D7FSV4"/>
<dbReference type="OrthoDB" id="1434354at2759"/>
<dbReference type="EMBL" id="FN649758">
    <property type="protein sequence ID" value="CBJ31245.1"/>
    <property type="molecule type" value="Genomic_DNA"/>
</dbReference>
<dbReference type="EMBL" id="FN648421">
    <property type="protein sequence ID" value="CBJ31245.1"/>
    <property type="molecule type" value="Genomic_DNA"/>
</dbReference>
<reference evidence="3 4" key="1">
    <citation type="journal article" date="2010" name="Nature">
        <title>The Ectocarpus genome and the independent evolution of multicellularity in brown algae.</title>
        <authorList>
            <person name="Cock J.M."/>
            <person name="Sterck L."/>
            <person name="Rouze P."/>
            <person name="Scornet D."/>
            <person name="Allen A.E."/>
            <person name="Amoutzias G."/>
            <person name="Anthouard V."/>
            <person name="Artiguenave F."/>
            <person name="Aury J.M."/>
            <person name="Badger J.H."/>
            <person name="Beszteri B."/>
            <person name="Billiau K."/>
            <person name="Bonnet E."/>
            <person name="Bothwell J.H."/>
            <person name="Bowler C."/>
            <person name="Boyen C."/>
            <person name="Brownlee C."/>
            <person name="Carrano C.J."/>
            <person name="Charrier B."/>
            <person name="Cho G.Y."/>
            <person name="Coelho S.M."/>
            <person name="Collen J."/>
            <person name="Corre E."/>
            <person name="Da Silva C."/>
            <person name="Delage L."/>
            <person name="Delaroque N."/>
            <person name="Dittami S.M."/>
            <person name="Doulbeau S."/>
            <person name="Elias M."/>
            <person name="Farnham G."/>
            <person name="Gachon C.M."/>
            <person name="Gschloessl B."/>
            <person name="Heesch S."/>
            <person name="Jabbari K."/>
            <person name="Jubin C."/>
            <person name="Kawai H."/>
            <person name="Kimura K."/>
            <person name="Kloareg B."/>
            <person name="Kupper F.C."/>
            <person name="Lang D."/>
            <person name="Le Bail A."/>
            <person name="Leblanc C."/>
            <person name="Lerouge P."/>
            <person name="Lohr M."/>
            <person name="Lopez P.J."/>
            <person name="Martens C."/>
            <person name="Maumus F."/>
            <person name="Michel G."/>
            <person name="Miranda-Saavedra D."/>
            <person name="Morales J."/>
            <person name="Moreau H."/>
            <person name="Motomura T."/>
            <person name="Nagasato C."/>
            <person name="Napoli C.A."/>
            <person name="Nelson D.R."/>
            <person name="Nyvall-Collen P."/>
            <person name="Peters A.F."/>
            <person name="Pommier C."/>
            <person name="Potin P."/>
            <person name="Poulain J."/>
            <person name="Quesneville H."/>
            <person name="Read B."/>
            <person name="Rensing S.A."/>
            <person name="Ritter A."/>
            <person name="Rousvoal S."/>
            <person name="Samanta M."/>
            <person name="Samson G."/>
            <person name="Schroeder D.C."/>
            <person name="Segurens B."/>
            <person name="Strittmatter M."/>
            <person name="Tonon T."/>
            <person name="Tregear J.W."/>
            <person name="Valentin K."/>
            <person name="von Dassow P."/>
            <person name="Yamagishi T."/>
            <person name="Van de Peer Y."/>
            <person name="Wincker P."/>
        </authorList>
    </citation>
    <scope>NUCLEOTIDE SEQUENCE [LARGE SCALE GENOMIC DNA]</scope>
    <source>
        <strain evidence="4">Ec32 / CCAP1310/4</strain>
    </source>
</reference>
<name>D7FSV4_ECTSI</name>
<dbReference type="Gene3D" id="3.40.525.10">
    <property type="entry name" value="CRAL-TRIO lipid binding domain"/>
    <property type="match status" value="1"/>
</dbReference>
<dbReference type="SMART" id="SM00516">
    <property type="entry name" value="SEC14"/>
    <property type="match status" value="1"/>
</dbReference>
<dbReference type="InterPro" id="IPR051026">
    <property type="entry name" value="PI/PC_transfer"/>
</dbReference>
<gene>
    <name evidence="3" type="ORF">Esi_0240_0035</name>
</gene>
<dbReference type="InParanoid" id="D7FSV4"/>
<dbReference type="PANTHER" id="PTHR45657:SF1">
    <property type="entry name" value="CRAL-TRIO DOMAIN-CONTAINING PROTEIN YKL091C-RELATED"/>
    <property type="match status" value="1"/>
</dbReference>
<proteinExistence type="predicted"/>
<dbReference type="InterPro" id="IPR001251">
    <property type="entry name" value="CRAL-TRIO_dom"/>
</dbReference>
<dbReference type="Proteomes" id="UP000002630">
    <property type="component" value="Linkage Group LG33"/>
</dbReference>
<feature type="region of interest" description="Disordered" evidence="1">
    <location>
        <begin position="301"/>
        <end position="325"/>
    </location>
</feature>
<dbReference type="CDD" id="cd00170">
    <property type="entry name" value="SEC14"/>
    <property type="match status" value="1"/>
</dbReference>
<dbReference type="OMA" id="GTWERYL"/>
<dbReference type="eggNOG" id="KOG1471">
    <property type="taxonomic scope" value="Eukaryota"/>
</dbReference>
<evidence type="ECO:0000256" key="1">
    <source>
        <dbReference type="SAM" id="MobiDB-lite"/>
    </source>
</evidence>
<sequence length="325" mass="35609">MVVNGEEGTNKRPHSPPALDGDEVVVEVRKGKEAAAASTTTAPGSTTDDMEDEGQEGVDSSSSIPERYIVGCGGDVAEAGRRWKATVEWRKENKVDEILETPQPHFHECRQVFPVFLHGRSRKGMPVLWERIGKVDLVKANELELPLSVLTPNYVFLNECVWRLILDKGENDNDDAQFITVEDVAGVRPWHLTPKVLSVLRALTGTMKAHYVERCHKSYIINAPRAFTALWRVVSAMLDARTRAKISILGTNYLEEMKEEIDISQIPPEYGGSSGRAIDDSDDERKIQALVARLNLAAEGQGIPQKAAGDGGKPADPTGKSQGGS</sequence>
<evidence type="ECO:0000313" key="4">
    <source>
        <dbReference type="Proteomes" id="UP000002630"/>
    </source>
</evidence>
<dbReference type="PROSITE" id="PS50191">
    <property type="entry name" value="CRAL_TRIO"/>
    <property type="match status" value="1"/>
</dbReference>
<dbReference type="InterPro" id="IPR036273">
    <property type="entry name" value="CRAL/TRIO_N_dom_sf"/>
</dbReference>
<organism evidence="3 4">
    <name type="scientific">Ectocarpus siliculosus</name>
    <name type="common">Brown alga</name>
    <name type="synonym">Conferva siliculosa</name>
    <dbReference type="NCBI Taxonomy" id="2880"/>
    <lineage>
        <taxon>Eukaryota</taxon>
        <taxon>Sar</taxon>
        <taxon>Stramenopiles</taxon>
        <taxon>Ochrophyta</taxon>
        <taxon>PX clade</taxon>
        <taxon>Phaeophyceae</taxon>
        <taxon>Ectocarpales</taxon>
        <taxon>Ectocarpaceae</taxon>
        <taxon>Ectocarpus</taxon>
    </lineage>
</organism>
<feature type="region of interest" description="Disordered" evidence="1">
    <location>
        <begin position="1"/>
        <end position="62"/>
    </location>
</feature>
<evidence type="ECO:0000259" key="2">
    <source>
        <dbReference type="PROSITE" id="PS50191"/>
    </source>
</evidence>
<evidence type="ECO:0000313" key="3">
    <source>
        <dbReference type="EMBL" id="CBJ31245.1"/>
    </source>
</evidence>